<keyword evidence="1" id="KW-0808">Transferase</keyword>
<evidence type="ECO:0000259" key="4">
    <source>
        <dbReference type="Pfam" id="PF13579"/>
    </source>
</evidence>
<dbReference type="Pfam" id="PF13579">
    <property type="entry name" value="Glyco_trans_4_4"/>
    <property type="match status" value="1"/>
</dbReference>
<evidence type="ECO:0000256" key="1">
    <source>
        <dbReference type="ARBA" id="ARBA00022679"/>
    </source>
</evidence>
<sequence length="406" mass="44802">MKPERRLWVVSELYYPEQTSTGYFLTRIAEGLASSMPVEVVCGQPTYSEHGVRAPAREDREGVRIHRVPATHFGKDRLLLRAINILTLTLSVAWFALFNFGRGDRLLIVTNPPTLPPLVGLIARWKRMEAHLLVHDVYPEVLAATGFMRRESLPYRLLERLFSATFALYGSIVVLGRDMDDLVRAKLRGADRQITIIPNWGDVDEIAPLARDANPFFALNQIDAPYVIQFSGNIGRTHDVETIIAAAHQLKARSDILFVFAGYGGKTDLISHAVASGELPNVRLLPRQPRELLGPMLASATATIISFVDEMKGLSVPSRMYNVLAAGTPIIAIADAKSELALTIAEERSGWVLAPGDTDALVALVERLATPAGAEEALQRGDNGRAAVTRSYTLESVLERFRETLR</sequence>
<dbReference type="CDD" id="cd03794">
    <property type="entry name" value="GT4_WbuB-like"/>
    <property type="match status" value="1"/>
</dbReference>
<gene>
    <name evidence="5" type="ORF">SKP52_10505</name>
</gene>
<accession>A0A0A7PFX0</accession>
<dbReference type="SUPFAM" id="SSF53756">
    <property type="entry name" value="UDP-Glycosyltransferase/glycogen phosphorylase"/>
    <property type="match status" value="1"/>
</dbReference>
<dbReference type="PANTHER" id="PTHR46401">
    <property type="entry name" value="GLYCOSYLTRANSFERASE WBBK-RELATED"/>
    <property type="match status" value="1"/>
</dbReference>
<feature type="domain" description="Glycosyltransferase subfamily 4-like N-terminal" evidence="4">
    <location>
        <begin position="25"/>
        <end position="200"/>
    </location>
</feature>
<dbReference type="AlphaFoldDB" id="A0A0A7PFX0"/>
<dbReference type="InterPro" id="IPR028098">
    <property type="entry name" value="Glyco_trans_4-like_N"/>
</dbReference>
<dbReference type="GO" id="GO:0016757">
    <property type="term" value="F:glycosyltransferase activity"/>
    <property type="evidence" value="ECO:0007669"/>
    <property type="project" value="InterPro"/>
</dbReference>
<dbReference type="OrthoDB" id="9783380at2"/>
<feature type="transmembrane region" description="Helical" evidence="2">
    <location>
        <begin position="78"/>
        <end position="97"/>
    </location>
</feature>
<organism evidence="5 6">
    <name type="scientific">Sphingopyxis fribergensis</name>
    <dbReference type="NCBI Taxonomy" id="1515612"/>
    <lineage>
        <taxon>Bacteria</taxon>
        <taxon>Pseudomonadati</taxon>
        <taxon>Pseudomonadota</taxon>
        <taxon>Alphaproteobacteria</taxon>
        <taxon>Sphingomonadales</taxon>
        <taxon>Sphingomonadaceae</taxon>
        <taxon>Sphingopyxis</taxon>
    </lineage>
</organism>
<dbReference type="Gene3D" id="3.40.50.2000">
    <property type="entry name" value="Glycogen Phosphorylase B"/>
    <property type="match status" value="2"/>
</dbReference>
<dbReference type="EMBL" id="CP009122">
    <property type="protein sequence ID" value="AJA09006.1"/>
    <property type="molecule type" value="Genomic_DNA"/>
</dbReference>
<keyword evidence="2" id="KW-0472">Membrane</keyword>
<dbReference type="STRING" id="1515612.SKP52_10505"/>
<evidence type="ECO:0000259" key="3">
    <source>
        <dbReference type="Pfam" id="PF00534"/>
    </source>
</evidence>
<dbReference type="InterPro" id="IPR001296">
    <property type="entry name" value="Glyco_trans_1"/>
</dbReference>
<evidence type="ECO:0000313" key="5">
    <source>
        <dbReference type="EMBL" id="AJA09006.1"/>
    </source>
</evidence>
<dbReference type="KEGG" id="sphk:SKP52_10505"/>
<dbReference type="PANTHER" id="PTHR46401:SF2">
    <property type="entry name" value="GLYCOSYLTRANSFERASE WBBK-RELATED"/>
    <property type="match status" value="1"/>
</dbReference>
<feature type="domain" description="Glycosyl transferase family 1" evidence="3">
    <location>
        <begin position="221"/>
        <end position="371"/>
    </location>
</feature>
<proteinExistence type="predicted"/>
<keyword evidence="2" id="KW-1133">Transmembrane helix</keyword>
<dbReference type="GO" id="GO:0009103">
    <property type="term" value="P:lipopolysaccharide biosynthetic process"/>
    <property type="evidence" value="ECO:0007669"/>
    <property type="project" value="TreeGrafter"/>
</dbReference>
<evidence type="ECO:0008006" key="7">
    <source>
        <dbReference type="Google" id="ProtNLM"/>
    </source>
</evidence>
<keyword evidence="6" id="KW-1185">Reference proteome</keyword>
<dbReference type="HOGENOM" id="CLU_009583_11_0_5"/>
<keyword evidence="2" id="KW-0812">Transmembrane</keyword>
<evidence type="ECO:0000256" key="2">
    <source>
        <dbReference type="SAM" id="Phobius"/>
    </source>
</evidence>
<dbReference type="RefSeq" id="WP_039574575.1">
    <property type="nucleotide sequence ID" value="NZ_CP009122.1"/>
</dbReference>
<reference evidence="5 6" key="1">
    <citation type="journal article" date="2015" name="Int. J. Syst. Evol. Microbiol.">
        <title>Description of Sphingopyxis fribergensis sp. nov. - a soil bacterium with the ability to degrade styrene and phenylacetic acid.</title>
        <authorList>
            <person name="Oelschlagel M."/>
            <person name="Ruckert C."/>
            <person name="Kalinowski J."/>
            <person name="Schmidt G."/>
            <person name="Schlomann M."/>
            <person name="Tischler D."/>
        </authorList>
    </citation>
    <scope>NUCLEOTIDE SEQUENCE [LARGE SCALE GENOMIC DNA]</scope>
    <source>
        <strain evidence="5 6">Kp5.2</strain>
    </source>
</reference>
<name>A0A0A7PFX0_9SPHN</name>
<dbReference type="Pfam" id="PF00534">
    <property type="entry name" value="Glycos_transf_1"/>
    <property type="match status" value="1"/>
</dbReference>
<dbReference type="Proteomes" id="UP000030907">
    <property type="component" value="Chromosome"/>
</dbReference>
<evidence type="ECO:0000313" key="6">
    <source>
        <dbReference type="Proteomes" id="UP000030907"/>
    </source>
</evidence>
<protein>
    <recommendedName>
        <fullName evidence="7">Glycosyltransferase WbuB</fullName>
    </recommendedName>
</protein>